<feature type="transmembrane region" description="Helical" evidence="16">
    <location>
        <begin position="98"/>
        <end position="119"/>
    </location>
</feature>
<dbReference type="InterPro" id="IPR000462">
    <property type="entry name" value="CDP-OH_P_trans"/>
</dbReference>
<keyword evidence="11 16" id="KW-0472">Membrane</keyword>
<evidence type="ECO:0000313" key="17">
    <source>
        <dbReference type="EMBL" id="GAT61717.1"/>
    </source>
</evidence>
<keyword evidence="10" id="KW-0443">Lipid metabolism</keyword>
<dbReference type="GO" id="GO:0012505">
    <property type="term" value="C:endomembrane system"/>
    <property type="evidence" value="ECO:0007669"/>
    <property type="project" value="UniProtKB-SubCell"/>
</dbReference>
<protein>
    <recommendedName>
        <fullName evidence="5">CDP-diacylglycerol--serine O-phosphatidyltransferase</fullName>
        <ecNumber evidence="4">2.7.8.8</ecNumber>
    </recommendedName>
    <alternativeName>
        <fullName evidence="14">Phosphatidylserine synthase</fullName>
    </alternativeName>
</protein>
<evidence type="ECO:0000256" key="1">
    <source>
        <dbReference type="ARBA" id="ARBA00000287"/>
    </source>
</evidence>
<keyword evidence="18" id="KW-1185">Reference proteome</keyword>
<keyword evidence="7 15" id="KW-0808">Transferase</keyword>
<evidence type="ECO:0000256" key="6">
    <source>
        <dbReference type="ARBA" id="ARBA00022516"/>
    </source>
</evidence>
<keyword evidence="8 16" id="KW-0812">Transmembrane</keyword>
<evidence type="ECO:0000256" key="14">
    <source>
        <dbReference type="ARBA" id="ARBA00032361"/>
    </source>
</evidence>
<feature type="transmembrane region" description="Helical" evidence="16">
    <location>
        <begin position="161"/>
        <end position="182"/>
    </location>
</feature>
<feature type="transmembrane region" description="Helical" evidence="16">
    <location>
        <begin position="194"/>
        <end position="211"/>
    </location>
</feature>
<dbReference type="STRING" id="681398.PJIAN_1300"/>
<dbReference type="OrthoDB" id="9777147at2"/>
<evidence type="ECO:0000256" key="7">
    <source>
        <dbReference type="ARBA" id="ARBA00022679"/>
    </source>
</evidence>
<reference evidence="18" key="2">
    <citation type="journal article" date="2017" name="Genome Announc.">
        <title>Draft genome sequence of Paludibacter jiangxiensis NM7(T), a propionate-producing fermentative bacterium.</title>
        <authorList>
            <person name="Qiu Y.-L."/>
            <person name="Tourlousse D.M."/>
            <person name="Matsuura N."/>
            <person name="Ohashi A."/>
            <person name="Sekiguchi Y."/>
        </authorList>
    </citation>
    <scope>NUCLEOTIDE SEQUENCE [LARGE SCALE GENOMIC DNA]</scope>
    <source>
        <strain evidence="18">NM7</strain>
    </source>
</reference>
<dbReference type="PANTHER" id="PTHR14269">
    <property type="entry name" value="CDP-DIACYLGLYCEROL--GLYCEROL-3-PHOSPHATE 3-PHOSPHATIDYLTRANSFERASE-RELATED"/>
    <property type="match status" value="1"/>
</dbReference>
<dbReference type="Proteomes" id="UP000076586">
    <property type="component" value="Unassembled WGS sequence"/>
</dbReference>
<dbReference type="GO" id="GO:0008654">
    <property type="term" value="P:phospholipid biosynthetic process"/>
    <property type="evidence" value="ECO:0007669"/>
    <property type="project" value="UniProtKB-KW"/>
</dbReference>
<evidence type="ECO:0000256" key="10">
    <source>
        <dbReference type="ARBA" id="ARBA00023098"/>
    </source>
</evidence>
<evidence type="ECO:0000256" key="9">
    <source>
        <dbReference type="ARBA" id="ARBA00022989"/>
    </source>
</evidence>
<feature type="transmembrane region" description="Helical" evidence="16">
    <location>
        <begin position="37"/>
        <end position="61"/>
    </location>
</feature>
<dbReference type="InterPro" id="IPR050324">
    <property type="entry name" value="CDP-alcohol_PTase-I"/>
</dbReference>
<evidence type="ECO:0000313" key="18">
    <source>
        <dbReference type="Proteomes" id="UP000076586"/>
    </source>
</evidence>
<dbReference type="NCBIfam" id="TIGR00473">
    <property type="entry name" value="pssA"/>
    <property type="match status" value="1"/>
</dbReference>
<feature type="transmembrane region" description="Helical" evidence="16">
    <location>
        <begin position="131"/>
        <end position="149"/>
    </location>
</feature>
<gene>
    <name evidence="17" type="ORF">PJIAN_1300</name>
</gene>
<dbReference type="PROSITE" id="PS51257">
    <property type="entry name" value="PROKAR_LIPOPROTEIN"/>
    <property type="match status" value="1"/>
</dbReference>
<comment type="catalytic activity">
    <reaction evidence="1">
        <text>a CDP-1,2-diacyl-sn-glycerol + L-serine = a 1,2-diacyl-sn-glycero-3-phospho-L-serine + CMP + H(+)</text>
        <dbReference type="Rhea" id="RHEA:16913"/>
        <dbReference type="ChEBI" id="CHEBI:15378"/>
        <dbReference type="ChEBI" id="CHEBI:33384"/>
        <dbReference type="ChEBI" id="CHEBI:57262"/>
        <dbReference type="ChEBI" id="CHEBI:58332"/>
        <dbReference type="ChEBI" id="CHEBI:60377"/>
        <dbReference type="EC" id="2.7.8.8"/>
    </reaction>
</comment>
<evidence type="ECO:0000256" key="15">
    <source>
        <dbReference type="RuleBase" id="RU003750"/>
    </source>
</evidence>
<dbReference type="EC" id="2.7.8.8" evidence="4"/>
<keyword evidence="9 16" id="KW-1133">Transmembrane helix</keyword>
<evidence type="ECO:0000256" key="12">
    <source>
        <dbReference type="ARBA" id="ARBA00023209"/>
    </source>
</evidence>
<evidence type="ECO:0000256" key="16">
    <source>
        <dbReference type="SAM" id="Phobius"/>
    </source>
</evidence>
<organism evidence="17 18">
    <name type="scientific">Paludibacter jiangxiensis</name>
    <dbReference type="NCBI Taxonomy" id="681398"/>
    <lineage>
        <taxon>Bacteria</taxon>
        <taxon>Pseudomonadati</taxon>
        <taxon>Bacteroidota</taxon>
        <taxon>Bacteroidia</taxon>
        <taxon>Bacteroidales</taxon>
        <taxon>Paludibacteraceae</taxon>
        <taxon>Paludibacter</taxon>
    </lineage>
</organism>
<dbReference type="RefSeq" id="WP_068701338.1">
    <property type="nucleotide sequence ID" value="NZ_BDCR01000001.1"/>
</dbReference>
<evidence type="ECO:0000256" key="4">
    <source>
        <dbReference type="ARBA" id="ARBA00013174"/>
    </source>
</evidence>
<dbReference type="PROSITE" id="PS00379">
    <property type="entry name" value="CDP_ALCOHOL_P_TRANSF"/>
    <property type="match status" value="1"/>
</dbReference>
<comment type="subcellular location">
    <subcellularLocation>
        <location evidence="2">Endomembrane system</location>
        <topology evidence="2">Multi-pass membrane protein</topology>
    </subcellularLocation>
</comment>
<keyword evidence="12" id="KW-0594">Phospholipid biosynthesis</keyword>
<evidence type="ECO:0000256" key="11">
    <source>
        <dbReference type="ARBA" id="ARBA00023136"/>
    </source>
</evidence>
<dbReference type="InterPro" id="IPR048254">
    <property type="entry name" value="CDP_ALCOHOL_P_TRANSF_CS"/>
</dbReference>
<dbReference type="PANTHER" id="PTHR14269:SF61">
    <property type="entry name" value="CDP-DIACYLGLYCEROL--SERINE O-PHOSPHATIDYLTRANSFERASE"/>
    <property type="match status" value="1"/>
</dbReference>
<comment type="similarity">
    <text evidence="3 15">Belongs to the CDP-alcohol phosphatidyltransferase class-I family.</text>
</comment>
<accession>A0A161LD30</accession>
<evidence type="ECO:0000256" key="5">
    <source>
        <dbReference type="ARBA" id="ARBA00017171"/>
    </source>
</evidence>
<dbReference type="Gene3D" id="1.20.120.1760">
    <property type="match status" value="1"/>
</dbReference>
<evidence type="ECO:0000256" key="3">
    <source>
        <dbReference type="ARBA" id="ARBA00010441"/>
    </source>
</evidence>
<evidence type="ECO:0000256" key="2">
    <source>
        <dbReference type="ARBA" id="ARBA00004127"/>
    </source>
</evidence>
<keyword evidence="6" id="KW-0444">Lipid biosynthesis</keyword>
<dbReference type="AlphaFoldDB" id="A0A161LD30"/>
<proteinExistence type="inferred from homology"/>
<dbReference type="Pfam" id="PF01066">
    <property type="entry name" value="CDP-OH_P_transf"/>
    <property type="match status" value="1"/>
</dbReference>
<dbReference type="InterPro" id="IPR043130">
    <property type="entry name" value="CDP-OH_PTrfase_TM_dom"/>
</dbReference>
<dbReference type="GO" id="GO:0016020">
    <property type="term" value="C:membrane"/>
    <property type="evidence" value="ECO:0007669"/>
    <property type="project" value="InterPro"/>
</dbReference>
<evidence type="ECO:0000256" key="8">
    <source>
        <dbReference type="ARBA" id="ARBA00022692"/>
    </source>
</evidence>
<name>A0A161LD30_9BACT</name>
<keyword evidence="13" id="KW-1208">Phospholipid metabolism</keyword>
<dbReference type="EMBL" id="BDCR01000001">
    <property type="protein sequence ID" value="GAT61717.1"/>
    <property type="molecule type" value="Genomic_DNA"/>
</dbReference>
<feature type="transmembrane region" description="Helical" evidence="16">
    <location>
        <begin position="217"/>
        <end position="233"/>
    </location>
</feature>
<evidence type="ECO:0000256" key="13">
    <source>
        <dbReference type="ARBA" id="ARBA00023264"/>
    </source>
</evidence>
<reference evidence="18" key="1">
    <citation type="submission" date="2016-04" db="EMBL/GenBank/DDBJ databases">
        <title>Draft genome sequence of Paludibacter jiangxiensis strain NM7.</title>
        <authorList>
            <person name="Qiu Y."/>
            <person name="Matsuura N."/>
            <person name="Ohashi A."/>
            <person name="Tourlousse M.D."/>
            <person name="Sekiguchi Y."/>
        </authorList>
    </citation>
    <scope>NUCLEOTIDE SEQUENCE [LARGE SCALE GENOMIC DNA]</scope>
    <source>
        <strain evidence="18">NM7</strain>
    </source>
</reference>
<dbReference type="GO" id="GO:0003882">
    <property type="term" value="F:CDP-diacylglycerol-serine O-phosphatidyltransferase activity"/>
    <property type="evidence" value="ECO:0007669"/>
    <property type="project" value="UniProtKB-EC"/>
</dbReference>
<sequence length="236" mass="26590">MISIDLRKLIKHVPNTITCCNLFSGCIAISAGFDGQYLLALIFILLAAVFDFFDGFAARMLHAYSPMGKELDSLADIVSFGVAPSAMVFSILYDCLPLDWHILSYLAFLIAIFSCLRLAKFNIDTRQTTSFIGLPVPANAIFWASFVYTSNNLFASIYWEYYIILIAIFCYLLVSEWPMFSLKMKNLKWEDNKIQFSFLITSALIVLVSRFSPGSLAMVIAVYVLFSIGSYISKKQ</sequence>
<dbReference type="InterPro" id="IPR004533">
    <property type="entry name" value="CDP-diaglyc--ser_O-PTrfase"/>
</dbReference>
<comment type="caution">
    <text evidence="17">The sequence shown here is derived from an EMBL/GenBank/DDBJ whole genome shotgun (WGS) entry which is preliminary data.</text>
</comment>